<feature type="transmembrane region" description="Helical" evidence="1">
    <location>
        <begin position="342"/>
        <end position="358"/>
    </location>
</feature>
<feature type="transmembrane region" description="Helical" evidence="1">
    <location>
        <begin position="281"/>
        <end position="302"/>
    </location>
</feature>
<feature type="domain" description="Lnb N-terminal periplasmic" evidence="2">
    <location>
        <begin position="26"/>
        <end position="172"/>
    </location>
</feature>
<keyword evidence="1" id="KW-0472">Membrane</keyword>
<evidence type="ECO:0000259" key="2">
    <source>
        <dbReference type="Pfam" id="PF13387"/>
    </source>
</evidence>
<dbReference type="InterPro" id="IPR025178">
    <property type="entry name" value="Lnb_N"/>
</dbReference>
<evidence type="ECO:0000313" key="4">
    <source>
        <dbReference type="EMBL" id="MBD0823889.1"/>
    </source>
</evidence>
<feature type="domain" description="Lnb-like transmembrane" evidence="3">
    <location>
        <begin position="250"/>
        <end position="384"/>
    </location>
</feature>
<proteinExistence type="predicted"/>
<organism evidence="4 5">
    <name type="scientific">Aestuariibaculum marinum</name>
    <dbReference type="NCBI Taxonomy" id="2683592"/>
    <lineage>
        <taxon>Bacteria</taxon>
        <taxon>Pseudomonadati</taxon>
        <taxon>Bacteroidota</taxon>
        <taxon>Flavobacteriia</taxon>
        <taxon>Flavobacteriales</taxon>
        <taxon>Flavobacteriaceae</taxon>
    </lineage>
</organism>
<dbReference type="AlphaFoldDB" id="A0A8J6U5L8"/>
<accession>A0A8J6U5L8</accession>
<feature type="transmembrane region" description="Helical" evidence="1">
    <location>
        <begin position="364"/>
        <end position="382"/>
    </location>
</feature>
<reference evidence="4 5" key="1">
    <citation type="journal article" date="2018" name="J. Microbiol.">
        <title>Aestuariibaculum marinum sp. nov., a marine bacterium isolated from seawater in South Korea.</title>
        <authorList>
            <person name="Choi J."/>
            <person name="Lee D."/>
            <person name="Jang J.H."/>
            <person name="Cha S."/>
            <person name="Seo T."/>
        </authorList>
    </citation>
    <scope>NUCLEOTIDE SEQUENCE [LARGE SCALE GENOMIC DNA]</scope>
    <source>
        <strain evidence="4 5">IP7</strain>
    </source>
</reference>
<protein>
    <submittedName>
        <fullName evidence="4">DUF4105 domain-containing protein</fullName>
    </submittedName>
</protein>
<dbReference type="InterPro" id="IPR057436">
    <property type="entry name" value="5TMH_Lnb"/>
</dbReference>
<keyword evidence="5" id="KW-1185">Reference proteome</keyword>
<dbReference type="EMBL" id="JACVXD010000003">
    <property type="protein sequence ID" value="MBD0823889.1"/>
    <property type="molecule type" value="Genomic_DNA"/>
</dbReference>
<evidence type="ECO:0000313" key="5">
    <source>
        <dbReference type="Proteomes" id="UP000621516"/>
    </source>
</evidence>
<dbReference type="Pfam" id="PF13387">
    <property type="entry name" value="Lnb_N"/>
    <property type="match status" value="1"/>
</dbReference>
<evidence type="ECO:0000259" key="3">
    <source>
        <dbReference type="Pfam" id="PF25221"/>
    </source>
</evidence>
<feature type="transmembrane region" description="Helical" evidence="1">
    <location>
        <begin position="314"/>
        <end position="330"/>
    </location>
</feature>
<name>A0A8J6U5L8_9FLAO</name>
<dbReference type="Proteomes" id="UP000621516">
    <property type="component" value="Unassembled WGS sequence"/>
</dbReference>
<dbReference type="RefSeq" id="WP_188223204.1">
    <property type="nucleotide sequence ID" value="NZ_JACVXD010000003.1"/>
</dbReference>
<keyword evidence="1" id="KW-1133">Transmembrane helix</keyword>
<keyword evidence="1" id="KW-0812">Transmembrane</keyword>
<feature type="transmembrane region" description="Helical" evidence="1">
    <location>
        <begin position="250"/>
        <end position="269"/>
    </location>
</feature>
<gene>
    <name evidence="4" type="ORF">ICJ85_07630</name>
</gene>
<evidence type="ECO:0000256" key="1">
    <source>
        <dbReference type="SAM" id="Phobius"/>
    </source>
</evidence>
<dbReference type="Pfam" id="PF25221">
    <property type="entry name" value="5TMH_Lnb"/>
    <property type="match status" value="1"/>
</dbReference>
<comment type="caution">
    <text evidence="4">The sequence shown here is derived from an EMBL/GenBank/DDBJ whole genome shotgun (WGS) entry which is preliminary data.</text>
</comment>
<sequence length="386" mass="44456">MKHFLFSFILFVVTQLSFSQPNVLSERAEISVLTIGPGNSLNDSFGHSGFRVKDPIKGIDLVFNYGIYDFNTPNFYLKFAQGRLNYLCGMNYYEDFYNAYISQNRSIKAQVLNLDAAEKQKLFDFLRNNIKPANRRYLYDFFYDNCATKIKDVTNIAVNNTIVFNKPKDFKEATFRTLINNNLNANSWGSFGINVALGSVIDRQAPAEDHMFLPENIYRFFEVATVNNKPLVKSEAVIYKKIETPEATTFFTSPLFVFGLIALFILYITYKDKKHNKRSKWLDVVLFSVTGIIGILLLLLWFATDHTGTHQNYNLLWAFALNIFIIGQLLKPKASAWFVKYLKLLVILLCLLTLHWIIGVQVFSIGLLPLLIALLVRYVYLIRVSR</sequence>